<keyword evidence="3" id="KW-0238">DNA-binding</keyword>
<comment type="caution">
    <text evidence="5">The sequence shown here is derived from an EMBL/GenBank/DDBJ whole genome shotgun (WGS) entry which is preliminary data.</text>
</comment>
<organism evidence="5 6">
    <name type="scientific">Parabacteroides johnsonii DSM 18315</name>
    <dbReference type="NCBI Taxonomy" id="537006"/>
    <lineage>
        <taxon>Bacteria</taxon>
        <taxon>Pseudomonadati</taxon>
        <taxon>Bacteroidota</taxon>
        <taxon>Bacteroidia</taxon>
        <taxon>Bacteroidales</taxon>
        <taxon>Tannerellaceae</taxon>
        <taxon>Parabacteroides</taxon>
    </lineage>
</organism>
<evidence type="ECO:0000313" key="5">
    <source>
        <dbReference type="EMBL" id="EEC96359.1"/>
    </source>
</evidence>
<reference evidence="5 6" key="2">
    <citation type="submission" date="2008-10" db="EMBL/GenBank/DDBJ databases">
        <authorList>
            <person name="Fulton L."/>
            <person name="Clifton S."/>
            <person name="Fulton B."/>
            <person name="Xu J."/>
            <person name="Minx P."/>
            <person name="Pepin K.H."/>
            <person name="Johnson M."/>
            <person name="Bhonagiri V."/>
            <person name="Nash W.E."/>
            <person name="Mardis E.R."/>
            <person name="Wilson R.K."/>
        </authorList>
    </citation>
    <scope>NUCLEOTIDE SEQUENCE [LARGE SCALE GENOMIC DNA]</scope>
    <source>
        <strain evidence="5 6">DSM 18315</strain>
    </source>
</reference>
<dbReference type="HOGENOM" id="CLU_119090_4_0_10"/>
<dbReference type="InterPro" id="IPR036388">
    <property type="entry name" value="WH-like_DNA-bd_sf"/>
</dbReference>
<protein>
    <submittedName>
        <fullName evidence="5">Transcriptional regulator, BlaI/MecI/CopY family</fullName>
    </submittedName>
</protein>
<sequence>MRKDSKLKFKNNKTMERLTAQEESVMLYIWKLGSCFIRDILNEMPDPKPPYTSVASVVRNLEKKKYVTPKKFGTITLFSPRVKEAEYKRTFMSNVVQNYFTGSYKEMVSFFVRDRKLSKSDLQDLMDQIEKEE</sequence>
<dbReference type="GO" id="GO:0003677">
    <property type="term" value="F:DNA binding"/>
    <property type="evidence" value="ECO:0007669"/>
    <property type="project" value="UniProtKB-KW"/>
</dbReference>
<accession>B7BB35</accession>
<evidence type="ECO:0000256" key="1">
    <source>
        <dbReference type="ARBA" id="ARBA00011046"/>
    </source>
</evidence>
<keyword evidence="2" id="KW-0805">Transcription regulation</keyword>
<proteinExistence type="inferred from homology"/>
<dbReference type="STRING" id="537006.PRABACTJOHN_02245"/>
<evidence type="ECO:0000256" key="2">
    <source>
        <dbReference type="ARBA" id="ARBA00023015"/>
    </source>
</evidence>
<dbReference type="PIRSF" id="PIRSF019455">
    <property type="entry name" value="CopR_AtkY"/>
    <property type="match status" value="1"/>
</dbReference>
<dbReference type="EMBL" id="ABYH01000252">
    <property type="protein sequence ID" value="EEC96359.1"/>
    <property type="molecule type" value="Genomic_DNA"/>
</dbReference>
<evidence type="ECO:0000256" key="3">
    <source>
        <dbReference type="ARBA" id="ARBA00023125"/>
    </source>
</evidence>
<name>B7BB35_9BACT</name>
<dbReference type="Gene3D" id="1.10.4040.10">
    <property type="entry name" value="Penicillinase repressor domain"/>
    <property type="match status" value="1"/>
</dbReference>
<dbReference type="Proteomes" id="UP000005510">
    <property type="component" value="Unassembled WGS sequence"/>
</dbReference>
<evidence type="ECO:0000256" key="4">
    <source>
        <dbReference type="ARBA" id="ARBA00023163"/>
    </source>
</evidence>
<evidence type="ECO:0000313" key="6">
    <source>
        <dbReference type="Proteomes" id="UP000005510"/>
    </source>
</evidence>
<comment type="similarity">
    <text evidence="1">Belongs to the BlaI transcriptional regulatory family.</text>
</comment>
<dbReference type="GO" id="GO:0045892">
    <property type="term" value="P:negative regulation of DNA-templated transcription"/>
    <property type="evidence" value="ECO:0007669"/>
    <property type="project" value="InterPro"/>
</dbReference>
<dbReference type="InterPro" id="IPR036390">
    <property type="entry name" value="WH_DNA-bd_sf"/>
</dbReference>
<gene>
    <name evidence="5" type="ORF">PRABACTJOHN_02245</name>
</gene>
<keyword evidence="4" id="KW-0804">Transcription</keyword>
<dbReference type="AlphaFoldDB" id="B7BB35"/>
<dbReference type="Gene3D" id="1.10.10.10">
    <property type="entry name" value="Winged helix-like DNA-binding domain superfamily/Winged helix DNA-binding domain"/>
    <property type="match status" value="1"/>
</dbReference>
<dbReference type="InterPro" id="IPR005650">
    <property type="entry name" value="BlaI_family"/>
</dbReference>
<dbReference type="Pfam" id="PF03965">
    <property type="entry name" value="Penicillinase_R"/>
    <property type="match status" value="1"/>
</dbReference>
<reference evidence="5 6" key="1">
    <citation type="submission" date="2008-10" db="EMBL/GenBank/DDBJ databases">
        <title>Draft genome sequence of Parabacteroides johnsonii (DSM 18315).</title>
        <authorList>
            <person name="Sudarsanam P."/>
            <person name="Ley R."/>
            <person name="Guruge J."/>
            <person name="Turnbaugh P.J."/>
            <person name="Mahowald M."/>
            <person name="Liep D."/>
            <person name="Gordon J."/>
        </authorList>
    </citation>
    <scope>NUCLEOTIDE SEQUENCE [LARGE SCALE GENOMIC DNA]</scope>
    <source>
        <strain evidence="5 6">DSM 18315</strain>
    </source>
</reference>
<dbReference type="SUPFAM" id="SSF46785">
    <property type="entry name" value="Winged helix' DNA-binding domain"/>
    <property type="match status" value="1"/>
</dbReference>